<accession>A0ABT3LBY0</accession>
<evidence type="ECO:0000256" key="6">
    <source>
        <dbReference type="ARBA" id="ARBA00022898"/>
    </source>
</evidence>
<evidence type="ECO:0000313" key="11">
    <source>
        <dbReference type="EMBL" id="MCW6038972.1"/>
    </source>
</evidence>
<organism evidence="11 12">
    <name type="scientific">Spirulina subsalsa FACHB-351</name>
    <dbReference type="NCBI Taxonomy" id="234711"/>
    <lineage>
        <taxon>Bacteria</taxon>
        <taxon>Bacillati</taxon>
        <taxon>Cyanobacteriota</taxon>
        <taxon>Cyanophyceae</taxon>
        <taxon>Spirulinales</taxon>
        <taxon>Spirulinaceae</taxon>
        <taxon>Spirulina</taxon>
    </lineage>
</organism>
<dbReference type="SUPFAM" id="SSF53383">
    <property type="entry name" value="PLP-dependent transferases"/>
    <property type="match status" value="1"/>
</dbReference>
<sequence length="349" mass="38492">MQRPIHGGNLVWAARVAGCPTSQLVDFSASINPLGPPESAIAAIQGGLDSLRSYPDPQYVDLRGALGQRHHLPPDWILPGNGAAELLTWVGWEFAQGGATAILTPAFQDYQRAIGAFGGVIAPCPLTLPSCDLPESFPPTARGLLLNNPHNPTGKLWSREEILPLLEQFDLVVVDEAFMDFLGPSEPASLIPCIPHYPNLVVLRSLTKFYSLPGLRLGYALAHPQRLQRWQAQRDPWPVNNLAALVGQAVLEDISFQNLTGNWLKPTRQALMEGLQKLGKFHPLPGAANFLLVQSDDSASQWQHHLLKHHRLLIRDCLSFPELGDRYFRLAVRTPAENQRLLEALEHGC</sequence>
<evidence type="ECO:0000256" key="1">
    <source>
        <dbReference type="ARBA" id="ARBA00001933"/>
    </source>
</evidence>
<dbReference type="CDD" id="cd00609">
    <property type="entry name" value="AAT_like"/>
    <property type="match status" value="1"/>
</dbReference>
<dbReference type="EC" id="4.1.1.81" evidence="4"/>
<reference evidence="11 12" key="1">
    <citation type="submission" date="2021-08" db="EMBL/GenBank/DDBJ databases">
        <title>Draft genome sequence of Spirulina subsalsa with high tolerance to salinity and hype-accumulation of phycocyanin.</title>
        <authorList>
            <person name="Pei H."/>
            <person name="Jiang L."/>
        </authorList>
    </citation>
    <scope>NUCLEOTIDE SEQUENCE [LARGE SCALE GENOMIC DNA]</scope>
    <source>
        <strain evidence="11 12">FACHB-351</strain>
    </source>
</reference>
<comment type="cofactor">
    <cofactor evidence="1">
        <name>pyridoxal 5'-phosphate</name>
        <dbReference type="ChEBI" id="CHEBI:597326"/>
    </cofactor>
</comment>
<evidence type="ECO:0000256" key="2">
    <source>
        <dbReference type="ARBA" id="ARBA00003444"/>
    </source>
</evidence>
<evidence type="ECO:0000259" key="10">
    <source>
        <dbReference type="Pfam" id="PF00155"/>
    </source>
</evidence>
<dbReference type="PANTHER" id="PTHR42885:SF1">
    <property type="entry name" value="THREONINE-PHOSPHATE DECARBOXYLASE"/>
    <property type="match status" value="1"/>
</dbReference>
<dbReference type="PROSITE" id="PS00105">
    <property type="entry name" value="AA_TRANSFER_CLASS_1"/>
    <property type="match status" value="1"/>
</dbReference>
<keyword evidence="6" id="KW-0663">Pyridoxal phosphate</keyword>
<dbReference type="Proteomes" id="UP001526426">
    <property type="component" value="Unassembled WGS sequence"/>
</dbReference>
<dbReference type="GO" id="GO:0048472">
    <property type="term" value="F:threonine-phosphate decarboxylase activity"/>
    <property type="evidence" value="ECO:0007669"/>
    <property type="project" value="UniProtKB-EC"/>
</dbReference>
<evidence type="ECO:0000256" key="5">
    <source>
        <dbReference type="ARBA" id="ARBA00022573"/>
    </source>
</evidence>
<comment type="pathway">
    <text evidence="3">Cofactor biosynthesis; adenosylcobalamin biosynthesis.</text>
</comment>
<evidence type="ECO:0000313" key="12">
    <source>
        <dbReference type="Proteomes" id="UP001526426"/>
    </source>
</evidence>
<dbReference type="InterPro" id="IPR015424">
    <property type="entry name" value="PyrdxlP-dep_Trfase"/>
</dbReference>
<keyword evidence="5" id="KW-0169">Cobalamin biosynthesis</keyword>
<evidence type="ECO:0000256" key="9">
    <source>
        <dbReference type="ARBA" id="ARBA00048531"/>
    </source>
</evidence>
<comment type="function">
    <text evidence="2">Decarboxylates L-threonine-O-3-phosphate to yield (R)-1-amino-2-propanol O-2-phosphate, the precursor for the linkage between the nucleotide loop and the corrin ring in cobalamin.</text>
</comment>
<dbReference type="RefSeq" id="WP_265266920.1">
    <property type="nucleotide sequence ID" value="NZ_JAIHOM010000221.1"/>
</dbReference>
<dbReference type="InterPro" id="IPR005860">
    <property type="entry name" value="CobD"/>
</dbReference>
<keyword evidence="7 11" id="KW-0456">Lyase</keyword>
<gene>
    <name evidence="11" type="primary">cobD</name>
    <name evidence="11" type="ORF">K4A83_22350</name>
</gene>
<comment type="caution">
    <text evidence="11">The sequence shown here is derived from an EMBL/GenBank/DDBJ whole genome shotgun (WGS) entry which is preliminary data.</text>
</comment>
<evidence type="ECO:0000256" key="7">
    <source>
        <dbReference type="ARBA" id="ARBA00023239"/>
    </source>
</evidence>
<protein>
    <recommendedName>
        <fullName evidence="4">threonine-phosphate decarboxylase</fullName>
        <ecNumber evidence="4">4.1.1.81</ecNumber>
    </recommendedName>
    <alternativeName>
        <fullName evidence="8">L-threonine-O-3-phosphate decarboxylase</fullName>
    </alternativeName>
</protein>
<evidence type="ECO:0000256" key="4">
    <source>
        <dbReference type="ARBA" id="ARBA00012285"/>
    </source>
</evidence>
<feature type="domain" description="Aminotransferase class I/classII large" evidence="10">
    <location>
        <begin position="23"/>
        <end position="345"/>
    </location>
</feature>
<keyword evidence="12" id="KW-1185">Reference proteome</keyword>
<dbReference type="EMBL" id="JAIHOM010000221">
    <property type="protein sequence ID" value="MCW6038972.1"/>
    <property type="molecule type" value="Genomic_DNA"/>
</dbReference>
<evidence type="ECO:0000256" key="3">
    <source>
        <dbReference type="ARBA" id="ARBA00004953"/>
    </source>
</evidence>
<dbReference type="InterPro" id="IPR004839">
    <property type="entry name" value="Aminotransferase_I/II_large"/>
</dbReference>
<comment type="catalytic activity">
    <reaction evidence="9">
        <text>O-phospho-L-threonine + H(+) = (R)-1-aminopropan-2-yl phosphate + CO2</text>
        <dbReference type="Rhea" id="RHEA:11492"/>
        <dbReference type="ChEBI" id="CHEBI:15378"/>
        <dbReference type="ChEBI" id="CHEBI:16526"/>
        <dbReference type="ChEBI" id="CHEBI:58563"/>
        <dbReference type="ChEBI" id="CHEBI:58675"/>
        <dbReference type="EC" id="4.1.1.81"/>
    </reaction>
</comment>
<dbReference type="Gene3D" id="3.40.640.10">
    <property type="entry name" value="Type I PLP-dependent aspartate aminotransferase-like (Major domain)"/>
    <property type="match status" value="1"/>
</dbReference>
<dbReference type="InterPro" id="IPR015422">
    <property type="entry name" value="PyrdxlP-dep_Trfase_small"/>
</dbReference>
<dbReference type="InterPro" id="IPR015421">
    <property type="entry name" value="PyrdxlP-dep_Trfase_major"/>
</dbReference>
<evidence type="ECO:0000256" key="8">
    <source>
        <dbReference type="ARBA" id="ARBA00029996"/>
    </source>
</evidence>
<dbReference type="NCBIfam" id="TIGR01140">
    <property type="entry name" value="L_thr_O3P_dcar"/>
    <property type="match status" value="1"/>
</dbReference>
<proteinExistence type="predicted"/>
<dbReference type="Gene3D" id="3.90.1150.10">
    <property type="entry name" value="Aspartate Aminotransferase, domain 1"/>
    <property type="match status" value="1"/>
</dbReference>
<dbReference type="InterPro" id="IPR004838">
    <property type="entry name" value="NHTrfase_class1_PyrdxlP-BS"/>
</dbReference>
<dbReference type="PANTHER" id="PTHR42885">
    <property type="entry name" value="HISTIDINOL-PHOSPHATE AMINOTRANSFERASE-RELATED"/>
    <property type="match status" value="1"/>
</dbReference>
<name>A0ABT3LBY0_9CYAN</name>
<dbReference type="Pfam" id="PF00155">
    <property type="entry name" value="Aminotran_1_2"/>
    <property type="match status" value="1"/>
</dbReference>